<dbReference type="SUPFAM" id="SSF81730">
    <property type="entry name" value="beta-catenin-interacting protein ICAT"/>
    <property type="match status" value="1"/>
</dbReference>
<dbReference type="GO" id="GO:0008013">
    <property type="term" value="F:beta-catenin binding"/>
    <property type="evidence" value="ECO:0007669"/>
    <property type="project" value="InterPro"/>
</dbReference>
<accession>A0A8C4S654</accession>
<keyword evidence="6" id="KW-1185">Reference proteome</keyword>
<evidence type="ECO:0000256" key="3">
    <source>
        <dbReference type="SAM" id="Phobius"/>
    </source>
</evidence>
<reference evidence="5" key="2">
    <citation type="submission" date="2025-08" db="UniProtKB">
        <authorList>
            <consortium name="Ensembl"/>
        </authorList>
    </citation>
    <scope>IDENTIFICATION</scope>
</reference>
<feature type="transmembrane region" description="Helical" evidence="3">
    <location>
        <begin position="123"/>
        <end position="149"/>
    </location>
</feature>
<evidence type="ECO:0000313" key="5">
    <source>
        <dbReference type="Ensembl" id="ENSECRP00000009933.1"/>
    </source>
</evidence>
<keyword evidence="3" id="KW-1133">Transmembrane helix</keyword>
<keyword evidence="3" id="KW-0472">Membrane</keyword>
<evidence type="ECO:0000313" key="6">
    <source>
        <dbReference type="Proteomes" id="UP000694620"/>
    </source>
</evidence>
<dbReference type="Proteomes" id="UP000694620">
    <property type="component" value="Chromosome 8"/>
</dbReference>
<feature type="transmembrane region" description="Helical" evidence="3">
    <location>
        <begin position="25"/>
        <end position="45"/>
    </location>
</feature>
<name>A0A8C4S654_ERPCA</name>
<evidence type="ECO:0000256" key="1">
    <source>
        <dbReference type="ARBA" id="ARBA00006505"/>
    </source>
</evidence>
<keyword evidence="3" id="KW-0812">Transmembrane</keyword>
<dbReference type="CTD" id="84328"/>
<reference evidence="5" key="3">
    <citation type="submission" date="2025-09" db="UniProtKB">
        <authorList>
            <consortium name="Ensembl"/>
        </authorList>
    </citation>
    <scope>IDENTIFICATION</scope>
</reference>
<sequence>MIHYCLAFTALHVSRWLPKQNRLKFLFVIFLFLVIILAPQIYVLLRPASSRFCQQPLLNNLVCSIIFTFFTTGFSVVLSVTDPIPQELAAAFHVFAVASFGAGVTTTVFTARALPCAGTTPELYHLSLVLSLGCVLSSGKCISATVSFFHNQRGIQTGCFQDGCEVVSAEVGHALSGNKAMASRGKTETSKLKQNMEEQLDRLMQQLQDLEECRDELDSDEYEETKRETLEQLAEFDESLKKIMSGNMTLVDELSGMQLAIQAAISQAFKTPEVIRLFAKKQPGQLRTRLAEMDRDVMVGKLPRDTYTQQKVEILTALRKLGEKLTTEDESFLAANASAILSHFEKVSEDLGSGDKVLALASSEVEKTKK</sequence>
<keyword evidence="2" id="KW-0175">Coiled coil</keyword>
<dbReference type="PANTHER" id="PTHR16505">
    <property type="entry name" value="PROTEIN LZIC"/>
    <property type="match status" value="1"/>
</dbReference>
<reference evidence="5" key="1">
    <citation type="submission" date="2021-06" db="EMBL/GenBank/DDBJ databases">
        <authorList>
            <consortium name="Wellcome Sanger Institute Data Sharing"/>
        </authorList>
    </citation>
    <scope>NUCLEOTIDE SEQUENCE [LARGE SCALE GENOMIC DNA]</scope>
</reference>
<dbReference type="OrthoDB" id="10262856at2759"/>
<dbReference type="InterPro" id="IPR040065">
    <property type="entry name" value="LZIC"/>
</dbReference>
<dbReference type="PANTHER" id="PTHR16505:SF8">
    <property type="entry name" value="PROTEIN LZIC"/>
    <property type="match status" value="1"/>
</dbReference>
<dbReference type="RefSeq" id="XP_028663743.1">
    <property type="nucleotide sequence ID" value="XM_028807910.2"/>
</dbReference>
<protein>
    <submittedName>
        <fullName evidence="5">Leucine zipper and CTNNBIP1 domain containing</fullName>
    </submittedName>
</protein>
<dbReference type="InterPro" id="IPR036911">
    <property type="entry name" value="ICAT_sf"/>
</dbReference>
<dbReference type="InterPro" id="IPR009428">
    <property type="entry name" value="ICAT_dom"/>
</dbReference>
<evidence type="ECO:0000259" key="4">
    <source>
        <dbReference type="Pfam" id="PF06384"/>
    </source>
</evidence>
<feature type="transmembrane region" description="Helical" evidence="3">
    <location>
        <begin position="90"/>
        <end position="111"/>
    </location>
</feature>
<dbReference type="GeneTree" id="ENSGT00940000159001"/>
<dbReference type="GeneID" id="114656330"/>
<evidence type="ECO:0000256" key="2">
    <source>
        <dbReference type="SAM" id="Coils"/>
    </source>
</evidence>
<dbReference type="Pfam" id="PF06384">
    <property type="entry name" value="ICAT"/>
    <property type="match status" value="1"/>
</dbReference>
<organism evidence="5 6">
    <name type="scientific">Erpetoichthys calabaricus</name>
    <name type="common">Rope fish</name>
    <name type="synonym">Calamoichthys calabaricus</name>
    <dbReference type="NCBI Taxonomy" id="27687"/>
    <lineage>
        <taxon>Eukaryota</taxon>
        <taxon>Metazoa</taxon>
        <taxon>Chordata</taxon>
        <taxon>Craniata</taxon>
        <taxon>Vertebrata</taxon>
        <taxon>Euteleostomi</taxon>
        <taxon>Actinopterygii</taxon>
        <taxon>Polypteriformes</taxon>
        <taxon>Polypteridae</taxon>
        <taxon>Erpetoichthys</taxon>
    </lineage>
</organism>
<dbReference type="Gene3D" id="1.10.10.490">
    <property type="entry name" value="Beta-catenin-interacting ICAT"/>
    <property type="match status" value="1"/>
</dbReference>
<feature type="transmembrane region" description="Helical" evidence="3">
    <location>
        <begin position="57"/>
        <end position="78"/>
    </location>
</feature>
<feature type="coiled-coil region" evidence="2">
    <location>
        <begin position="186"/>
        <end position="239"/>
    </location>
</feature>
<gene>
    <name evidence="5" type="primary">LZIC</name>
    <name evidence="5" type="synonym">lzic</name>
</gene>
<feature type="domain" description="Beta-catenin-interacting ICAT" evidence="4">
    <location>
        <begin position="293"/>
        <end position="367"/>
    </location>
</feature>
<comment type="similarity">
    <text evidence="1">Belongs to the CTNNBIP1 family.</text>
</comment>
<dbReference type="AlphaFoldDB" id="A0A8C4S654"/>
<dbReference type="Ensembl" id="ENSECRT00000010098.1">
    <property type="protein sequence ID" value="ENSECRP00000009933.1"/>
    <property type="gene ID" value="ENSECRG00000006642.1"/>
</dbReference>
<proteinExistence type="inferred from homology"/>